<dbReference type="SUPFAM" id="SSF56281">
    <property type="entry name" value="Metallo-hydrolase/oxidoreductase"/>
    <property type="match status" value="1"/>
</dbReference>
<reference evidence="1 2" key="1">
    <citation type="submission" date="2019-11" db="EMBL/GenBank/DDBJ databases">
        <title>Metabolism of dissolved organic matter in forest soils.</title>
        <authorList>
            <person name="Cyle K.T."/>
            <person name="Wilhelm R.C."/>
            <person name="Martinez C.E."/>
        </authorList>
    </citation>
    <scope>NUCLEOTIDE SEQUENCE [LARGE SCALE GENOMIC DNA]</scope>
    <source>
        <strain evidence="1 2">1N</strain>
    </source>
</reference>
<keyword evidence="2" id="KW-1185">Reference proteome</keyword>
<evidence type="ECO:0000313" key="2">
    <source>
        <dbReference type="Proteomes" id="UP000652198"/>
    </source>
</evidence>
<dbReference type="InterPro" id="IPR036866">
    <property type="entry name" value="RibonucZ/Hydroxyglut_hydro"/>
</dbReference>
<dbReference type="RefSeq" id="WP_172317668.1">
    <property type="nucleotide sequence ID" value="NZ_WOEY01000158.1"/>
</dbReference>
<evidence type="ECO:0008006" key="3">
    <source>
        <dbReference type="Google" id="ProtNLM"/>
    </source>
</evidence>
<protein>
    <recommendedName>
        <fullName evidence="3">Metallo-beta-lactamase domain-containing protein</fullName>
    </recommendedName>
</protein>
<sequence length="532" mass="59277">METSTNKTFSTVAADASAEHLPHDMRLVVRTYRQGLGDCHLLSLISRVGHLDPQAAPSFHMMIDCGVILGTEGAREKIEDVLDSIYEETGGEIDVLVVTHQHYDHVSGFLLALNRFESFEDSRRGDSDAGDGRQRIADSDYRKLLRIKEIWLAWTEDPLNEDAQRLTRQREDSLRKLKEVVTRLNMLGMKETVTRSKTGQVLRFFGVNESGKSGWTTQDAMNNIRRLVSGDEHIRYLSPGEFIEPSTAPGLRFYVLGPPRDDAALRKLTAKDDVYHIATPLLKEAVGLAARSARDDETGAGYEPFDRAWGHPLHASDGSDLGATSDFLKDRYFGPESPTEEADISWRQIENNWLYSSEAFAMALDKATNNTSLVMAIELIASKNKEVLLFAADAQVGSWRSWHSLEWSFAGESVTAKSLLKRLAFYKVSHHGSGNATPKQCGVEFMNKRFVSFIPVDGAKALDKGWGKMPLTPLVTALQEGKRVVVRTDEELPDIEDCVLPEGSALSSGREGKKIKGPCYYAWTVTFSSEVR</sequence>
<accession>A0ABX2C2B2</accession>
<evidence type="ECO:0000313" key="1">
    <source>
        <dbReference type="EMBL" id="NPT47169.1"/>
    </source>
</evidence>
<name>A0ABX2C2B2_9BURK</name>
<dbReference type="Proteomes" id="UP000652198">
    <property type="component" value="Unassembled WGS sequence"/>
</dbReference>
<proteinExistence type="predicted"/>
<dbReference type="Gene3D" id="3.60.15.10">
    <property type="entry name" value="Ribonuclease Z/Hydroxyacylglutathione hydrolase-like"/>
    <property type="match status" value="1"/>
</dbReference>
<comment type="caution">
    <text evidence="1">The sequence shown here is derived from an EMBL/GenBank/DDBJ whole genome shotgun (WGS) entry which is preliminary data.</text>
</comment>
<organism evidence="1 2">
    <name type="scientific">Paraburkholderia solitsugae</name>
    <dbReference type="NCBI Taxonomy" id="2675748"/>
    <lineage>
        <taxon>Bacteria</taxon>
        <taxon>Pseudomonadati</taxon>
        <taxon>Pseudomonadota</taxon>
        <taxon>Betaproteobacteria</taxon>
        <taxon>Burkholderiales</taxon>
        <taxon>Burkholderiaceae</taxon>
        <taxon>Paraburkholderia</taxon>
    </lineage>
</organism>
<gene>
    <name evidence="1" type="ORF">GNZ12_38945</name>
</gene>
<dbReference type="EMBL" id="WOEY01000158">
    <property type="protein sequence ID" value="NPT47169.1"/>
    <property type="molecule type" value="Genomic_DNA"/>
</dbReference>